<keyword evidence="2" id="KW-1185">Reference proteome</keyword>
<protein>
    <submittedName>
        <fullName evidence="1">Protein NO VEIN-like protein</fullName>
    </submittedName>
</protein>
<dbReference type="InterPro" id="IPR036890">
    <property type="entry name" value="HATPase_C_sf"/>
</dbReference>
<evidence type="ECO:0000313" key="2">
    <source>
        <dbReference type="Proteomes" id="UP001338125"/>
    </source>
</evidence>
<dbReference type="Proteomes" id="UP001338125">
    <property type="component" value="Unassembled WGS sequence"/>
</dbReference>
<organism evidence="1 2">
    <name type="scientific">Cladobotryum mycophilum</name>
    <dbReference type="NCBI Taxonomy" id="491253"/>
    <lineage>
        <taxon>Eukaryota</taxon>
        <taxon>Fungi</taxon>
        <taxon>Dikarya</taxon>
        <taxon>Ascomycota</taxon>
        <taxon>Pezizomycotina</taxon>
        <taxon>Sordariomycetes</taxon>
        <taxon>Hypocreomycetidae</taxon>
        <taxon>Hypocreales</taxon>
        <taxon>Hypocreaceae</taxon>
        <taxon>Cladobotryum</taxon>
    </lineage>
</organism>
<dbReference type="SUPFAM" id="SSF55874">
    <property type="entry name" value="ATPase domain of HSP90 chaperone/DNA topoisomerase II/histidine kinase"/>
    <property type="match status" value="1"/>
</dbReference>
<dbReference type="EMBL" id="JAVFKD010000004">
    <property type="protein sequence ID" value="KAK5994783.1"/>
    <property type="molecule type" value="Genomic_DNA"/>
</dbReference>
<sequence>MPERQWWESPRGNGFIDDDVMGQIEQWNPSIRRMIEESMLAKDKLAAHSIKTDARFVFELLQNADDNRFTKAKASGALPFISFEVHPDCIIVECNEDGFTKNDLSAICSVGESTKSASHGYIGAKGIGFKSVFIAAWRVYIQSGNFSFYFKHGKGDLGLGMVLPIWEEAEEELPVPLTRMKLHLHEKGDANDLKHLRRTIFRQLADLQQTCLLFLRNLKHIHIAFYDEDGDLESSKDFRIGELDRHSVCIDTDLTNAEGETASEKKIYHVTKHTATGLSKSDNREVPETDEARRTSSRAEVILAFPLTSDLKPVVANQDIFAFLPVRESNFHFLIQSDFDTSANRQDIITTSRRNFDLLDGIAATFIKAIFEFCEHPKLSYTWPEFLPPPDDDSGGFWSGLNQRIGGLIVETPILMSRHGRRLRTIDDVVIVDSDFKDENGEPLLDDPVLDPFISDQYPMHCQSALQSYGLRVLYGDRILRLLHADLESPASRIKSESTDEEWHSALAAFLTETYEKDMSKLYRFTLLPLRTGQWVATDNNVVYLPTTGRVPIPPGVNMRVLDPAAVSNNDRKSLFTQLGAVEPSILEVRSSIMKIYGASVPRISMAESRAHLHYLYLTHQPKQSKDTLKVIYIYDSNGKANKPHEVDLYLQSDYAYGPEALLEPVDDEPGLEVAFVHPAYLEDVPNPPSSTKISWRKWLHEFIGVRERLRLVCRDGDDLSDAWYYIAENRPKKLLGLLKHLWTYEGPIITGSDDLTA</sequence>
<dbReference type="PANTHER" id="PTHR32387">
    <property type="entry name" value="WU:FJ29H11"/>
    <property type="match status" value="1"/>
</dbReference>
<evidence type="ECO:0000313" key="1">
    <source>
        <dbReference type="EMBL" id="KAK5994783.1"/>
    </source>
</evidence>
<dbReference type="Gene3D" id="3.30.565.10">
    <property type="entry name" value="Histidine kinase-like ATPase, C-terminal domain"/>
    <property type="match status" value="1"/>
</dbReference>
<name>A0ABR0SRI7_9HYPO</name>
<gene>
    <name evidence="1" type="ORF">PT974_03166</name>
</gene>
<proteinExistence type="predicted"/>
<reference evidence="1 2" key="1">
    <citation type="submission" date="2024-01" db="EMBL/GenBank/DDBJ databases">
        <title>Complete genome of Cladobotryum mycophilum ATHUM6906.</title>
        <authorList>
            <person name="Christinaki A.C."/>
            <person name="Myridakis A.I."/>
            <person name="Kouvelis V.N."/>
        </authorList>
    </citation>
    <scope>NUCLEOTIDE SEQUENCE [LARGE SCALE GENOMIC DNA]</scope>
    <source>
        <strain evidence="1 2">ATHUM6906</strain>
    </source>
</reference>
<dbReference type="PANTHER" id="PTHR32387:SF0">
    <property type="entry name" value="PROTEIN NO VEIN"/>
    <property type="match status" value="1"/>
</dbReference>
<dbReference type="InterPro" id="IPR052957">
    <property type="entry name" value="Auxin_embryo_med"/>
</dbReference>
<comment type="caution">
    <text evidence="1">The sequence shown here is derived from an EMBL/GenBank/DDBJ whole genome shotgun (WGS) entry which is preliminary data.</text>
</comment>
<dbReference type="NCBIfam" id="NF047352">
    <property type="entry name" value="P_loop_sacsin"/>
    <property type="match status" value="1"/>
</dbReference>
<accession>A0ABR0SRI7</accession>